<gene>
    <name evidence="1" type="ordered locus">sll1273</name>
</gene>
<evidence type="ECO:0000313" key="2">
    <source>
        <dbReference type="Proteomes" id="UP000001425"/>
    </source>
</evidence>
<dbReference type="InParanoid" id="P73541"/>
<dbReference type="STRING" id="1148.gene:10498448"/>
<dbReference type="KEGG" id="syn:sll1273"/>
<reference evidence="1 2" key="2">
    <citation type="journal article" date="1996" name="DNA Res.">
        <title>Sequence analysis of the genome of the unicellular cyanobacterium Synechocystis sp. strain PCC6803. II. Sequence determination of the entire genome and assignment of potential protein-coding regions.</title>
        <authorList>
            <person name="Kaneko T."/>
            <person name="Sato S."/>
            <person name="Kotani H."/>
            <person name="Tanaka A."/>
            <person name="Asamizu E."/>
            <person name="Nakamura Y."/>
            <person name="Miyajima N."/>
            <person name="Hirosawa M."/>
            <person name="Sugiura M."/>
            <person name="Sasamoto S."/>
            <person name="Kimura T."/>
            <person name="Hosouchi T."/>
            <person name="Matsuno A."/>
            <person name="Muraki A."/>
            <person name="Nakazaki N."/>
            <person name="Naruo K."/>
            <person name="Okumura S."/>
            <person name="Shimpo S."/>
            <person name="Takeuchi C."/>
            <person name="Wada T."/>
            <person name="Watanabe A."/>
            <person name="Yamada M."/>
            <person name="Yasuda M."/>
            <person name="Tabata S."/>
        </authorList>
    </citation>
    <scope>NUCLEOTIDE SEQUENCE [LARGE SCALE GENOMIC DNA]</scope>
    <source>
        <strain evidence="2">ATCC 27184 / PCC 6803 / Kazusa</strain>
    </source>
</reference>
<dbReference type="EMBL" id="BA000022">
    <property type="protein sequence ID" value="BAA17581.1"/>
    <property type="molecule type" value="Genomic_DNA"/>
</dbReference>
<evidence type="ECO:0000313" key="1">
    <source>
        <dbReference type="EMBL" id="BAA17581.1"/>
    </source>
</evidence>
<dbReference type="Proteomes" id="UP000001425">
    <property type="component" value="Chromosome"/>
</dbReference>
<dbReference type="IntAct" id="P73541">
    <property type="interactions" value="1"/>
</dbReference>
<accession>P73541</accession>
<dbReference type="NCBIfam" id="NF047389">
    <property type="entry name" value="ATPase_Sll1717"/>
    <property type="match status" value="1"/>
</dbReference>
<dbReference type="PhylomeDB" id="P73541"/>
<reference evidence="1 2" key="1">
    <citation type="journal article" date="1995" name="DNA Res.">
        <title>Sequence analysis of the genome of the unicellular cyanobacterium Synechocystis sp. strain PCC6803. I. Sequence features in the 1 Mb region from map positions 64% to 92% of the genome.</title>
        <authorList>
            <person name="Kaneko T."/>
            <person name="Tanaka A."/>
            <person name="Sato S."/>
            <person name="Kotani H."/>
            <person name="Sazuka T."/>
            <person name="Miyajima N."/>
            <person name="Sugiura M."/>
            <person name="Tabata S."/>
        </authorList>
    </citation>
    <scope>NUCLEOTIDE SEQUENCE [LARGE SCALE GENOMIC DNA]</scope>
    <source>
        <strain evidence="2">ATCC 27184 / PCC 6803 / Kazusa</strain>
    </source>
</reference>
<dbReference type="PIR" id="S77247">
    <property type="entry name" value="S77247"/>
</dbReference>
<dbReference type="InterPro" id="IPR059206">
    <property type="entry name" value="Sll1717-like"/>
</dbReference>
<protein>
    <submittedName>
        <fullName evidence="1">Sll1273 protein</fullName>
    </submittedName>
</protein>
<name>P73541_SYNY3</name>
<organism evidence="1 2">
    <name type="scientific">Synechocystis sp. (strain ATCC 27184 / PCC 6803 / Kazusa)</name>
    <dbReference type="NCBI Taxonomy" id="1111708"/>
    <lineage>
        <taxon>Bacteria</taxon>
        <taxon>Bacillati</taxon>
        <taxon>Cyanobacteriota</taxon>
        <taxon>Cyanophyceae</taxon>
        <taxon>Synechococcales</taxon>
        <taxon>Merismopediaceae</taxon>
        <taxon>Synechocystis</taxon>
    </lineage>
</organism>
<dbReference type="AlphaFoldDB" id="P73541"/>
<sequence length="474" mass="53975">MKLSDKGLTIKDLDFGTVDAEADRRLADYFISTPQVDQSLRFRSAHFLGRKGAGKSAIFTQLLRLATERYKESVRVSLMTPDQYAWGAMKDYQEQGLLLEQAHTNAWKFTIAVDASAVLLDVSPERLDENARKALDRICKFVTNNFGENAPTPTNTVRTLLKGLNAFNLEAFGFGIGFERDKQQQMLTPQVIDLLLDAINAVCNDLGVIVAIDRLDDSWDGSEVSKSLMIGLLKATKEINDKYSLATGKGIHVITFLRSDIYQGLQFDDKDKHRAIEEEIIWSPELLKDMINARLPNNISVDEIFEEGDMRGGIAPFNYIVKRTFLRPREVIQFLQECQKRSASDAIEVSKDTIRESEERYSSWKVEDLKQEYRRLFPYFGDLVESLRQTQHRYDSVDEFLALLEEKAKSLCEKYSSRELMMRLFDASIIGVRLGNAGTARFRCEDADLLLPAVGSVYIHQSLYKGLNIRETRS</sequence>
<keyword evidence="2" id="KW-1185">Reference proteome</keyword>
<dbReference type="eggNOG" id="COG3613">
    <property type="taxonomic scope" value="Bacteria"/>
</dbReference>
<dbReference type="EnsemblBacteria" id="BAA17581">
    <property type="protein sequence ID" value="BAA17581"/>
    <property type="gene ID" value="BAA17581"/>
</dbReference>
<proteinExistence type="predicted"/>
<dbReference type="PaxDb" id="1148-1652661"/>